<dbReference type="SUPFAM" id="SSF52540">
    <property type="entry name" value="P-loop containing nucleoside triphosphate hydrolases"/>
    <property type="match status" value="1"/>
</dbReference>
<keyword evidence="22" id="KW-1185">Reference proteome</keyword>
<keyword evidence="15" id="KW-0829">Tyrosine-protein kinase</keyword>
<comment type="subcellular location">
    <subcellularLocation>
        <location evidence="1">Cell inner membrane</location>
        <topology evidence="1">Multi-pass membrane protein</topology>
    </subcellularLocation>
</comment>
<feature type="coiled-coil region" evidence="17">
    <location>
        <begin position="167"/>
        <end position="231"/>
    </location>
</feature>
<evidence type="ECO:0000256" key="18">
    <source>
        <dbReference type="SAM" id="Phobius"/>
    </source>
</evidence>
<feature type="transmembrane region" description="Helical" evidence="18">
    <location>
        <begin position="20"/>
        <end position="38"/>
    </location>
</feature>
<dbReference type="GO" id="GO:0005886">
    <property type="term" value="C:plasma membrane"/>
    <property type="evidence" value="ECO:0007669"/>
    <property type="project" value="UniProtKB-SubCell"/>
</dbReference>
<evidence type="ECO:0000256" key="13">
    <source>
        <dbReference type="ARBA" id="ARBA00022989"/>
    </source>
</evidence>
<reference evidence="21" key="1">
    <citation type="submission" date="2020-10" db="EMBL/GenBank/DDBJ databases">
        <authorList>
            <person name="Castelo-Branco R."/>
            <person name="Eusebio N."/>
            <person name="Adriana R."/>
            <person name="Vieira A."/>
            <person name="Brugerolle De Fraissinette N."/>
            <person name="Rezende De Castro R."/>
            <person name="Schneider M.P."/>
            <person name="Vasconcelos V."/>
            <person name="Leao P.N."/>
        </authorList>
    </citation>
    <scope>NUCLEOTIDE SEQUENCE</scope>
    <source>
        <strain evidence="21">LEGE 11479</strain>
    </source>
</reference>
<keyword evidence="10" id="KW-0547">Nucleotide-binding</keyword>
<dbReference type="InterPro" id="IPR027417">
    <property type="entry name" value="P-loop_NTPase"/>
</dbReference>
<proteinExistence type="inferred from homology"/>
<accession>A0A928X3K9</accession>
<evidence type="ECO:0000256" key="3">
    <source>
        <dbReference type="ARBA" id="ARBA00007316"/>
    </source>
</evidence>
<evidence type="ECO:0000313" key="21">
    <source>
        <dbReference type="EMBL" id="MBE9067131.1"/>
    </source>
</evidence>
<evidence type="ECO:0000256" key="17">
    <source>
        <dbReference type="SAM" id="Coils"/>
    </source>
</evidence>
<dbReference type="PANTHER" id="PTHR32309:SF13">
    <property type="entry name" value="FERRIC ENTEROBACTIN TRANSPORT PROTEIN FEPE"/>
    <property type="match status" value="1"/>
</dbReference>
<keyword evidence="14 18" id="KW-0472">Membrane</keyword>
<evidence type="ECO:0000256" key="11">
    <source>
        <dbReference type="ARBA" id="ARBA00022777"/>
    </source>
</evidence>
<evidence type="ECO:0000256" key="7">
    <source>
        <dbReference type="ARBA" id="ARBA00022519"/>
    </source>
</evidence>
<comment type="similarity">
    <text evidence="2">Belongs to the CpsC/CapA family.</text>
</comment>
<dbReference type="Pfam" id="PF13614">
    <property type="entry name" value="AAA_31"/>
    <property type="match status" value="1"/>
</dbReference>
<evidence type="ECO:0000256" key="10">
    <source>
        <dbReference type="ARBA" id="ARBA00022741"/>
    </source>
</evidence>
<dbReference type="AlphaFoldDB" id="A0A928X3K9"/>
<dbReference type="CDD" id="cd05387">
    <property type="entry name" value="BY-kinase"/>
    <property type="match status" value="1"/>
</dbReference>
<dbReference type="GO" id="GO:0005524">
    <property type="term" value="F:ATP binding"/>
    <property type="evidence" value="ECO:0007669"/>
    <property type="project" value="UniProtKB-KW"/>
</dbReference>
<evidence type="ECO:0000256" key="16">
    <source>
        <dbReference type="ARBA" id="ARBA00051245"/>
    </source>
</evidence>
<dbReference type="Pfam" id="PF02706">
    <property type="entry name" value="Wzz"/>
    <property type="match status" value="1"/>
</dbReference>
<protein>
    <recommendedName>
        <fullName evidence="5">non-specific protein-tyrosine kinase</fullName>
        <ecNumber evidence="5">2.7.10.2</ecNumber>
    </recommendedName>
</protein>
<sequence>MEHYLDFQNYWIILKRRSWIALLAFFSVLGTSAFVISLQKPLYESTGTLLLKRQSATNSLTGLKDDVNSLEPVLERGNPLQTESEVIRSNLVIQSTLSQLKRQFEIDLTPESLRQDLTISPIQAADILSLSYQSTNAETAALVLNTLMETYLQEHIRLQKDEAVIARQFLESKLLESQNRIDRLRESLRDFKESNQVLSIPLEIQSTADLMQELQQQISDTEAQLAYIEAQSNSIQQQLGMSVQQAIVMTALSQSPGIQNTLTEIQSVETQLADQLSRYREGYPAVNNLRNKRQNLEQLLQVRIFQTTGIELSSDEFFLMDQLNQELASDLVKLDSERSGLSDELQKLYATQKQYLQNIESLPLLDKQQNELEQQLKDARTSHAHLLPRLQESEIAESQNAGNVRIISPAIVPQKAVSFGQAYLLASISLATLVTGLAVYIAESTDKRIRDITQIKQVFGLPILALIPTMKKELSPTNIVNSKTQHPKELGPLLTSDDQSSFAETYRLLQMNLKPRSNEKLLKVITVTSSVNQEGKSTVSSNLALALARRDCHILLVDANLHVSSPYPSLHQIWQLPRKPGLSDIIVDQQDPYKTLHKSVVKNLDILTSGNACESSAELLDSESITVLIRKFSDSYDFIVVDTPPIMKSVDAIRLGQIADATLVVARPNHLDIDNATASSSMFSKHFSNILGIVVNDVPVDDMLVNVGQVTSV</sequence>
<evidence type="ECO:0000313" key="22">
    <source>
        <dbReference type="Proteomes" id="UP000615026"/>
    </source>
</evidence>
<comment type="caution">
    <text evidence="21">The sequence shown here is derived from an EMBL/GenBank/DDBJ whole genome shotgun (WGS) entry which is preliminary data.</text>
</comment>
<comment type="catalytic activity">
    <reaction evidence="16">
        <text>L-tyrosyl-[protein] + ATP = O-phospho-L-tyrosyl-[protein] + ADP + H(+)</text>
        <dbReference type="Rhea" id="RHEA:10596"/>
        <dbReference type="Rhea" id="RHEA-COMP:10136"/>
        <dbReference type="Rhea" id="RHEA-COMP:20101"/>
        <dbReference type="ChEBI" id="CHEBI:15378"/>
        <dbReference type="ChEBI" id="CHEBI:30616"/>
        <dbReference type="ChEBI" id="CHEBI:46858"/>
        <dbReference type="ChEBI" id="CHEBI:61978"/>
        <dbReference type="ChEBI" id="CHEBI:456216"/>
        <dbReference type="EC" id="2.7.10.2"/>
    </reaction>
</comment>
<keyword evidence="17" id="KW-0175">Coiled coil</keyword>
<dbReference type="Proteomes" id="UP000615026">
    <property type="component" value="Unassembled WGS sequence"/>
</dbReference>
<dbReference type="InterPro" id="IPR003856">
    <property type="entry name" value="LPS_length_determ_N"/>
</dbReference>
<evidence type="ECO:0000256" key="5">
    <source>
        <dbReference type="ARBA" id="ARBA00011903"/>
    </source>
</evidence>
<dbReference type="PANTHER" id="PTHR32309">
    <property type="entry name" value="TYROSINE-PROTEIN KINASE"/>
    <property type="match status" value="1"/>
</dbReference>
<feature type="domain" description="Polysaccharide chain length determinant N-terminal" evidence="19">
    <location>
        <begin position="5"/>
        <end position="100"/>
    </location>
</feature>
<keyword evidence="8" id="KW-0808">Transferase</keyword>
<keyword evidence="6" id="KW-1003">Cell membrane</keyword>
<dbReference type="GO" id="GO:0004715">
    <property type="term" value="F:non-membrane spanning protein tyrosine kinase activity"/>
    <property type="evidence" value="ECO:0007669"/>
    <property type="project" value="UniProtKB-EC"/>
</dbReference>
<evidence type="ECO:0000256" key="1">
    <source>
        <dbReference type="ARBA" id="ARBA00004429"/>
    </source>
</evidence>
<evidence type="ECO:0000256" key="12">
    <source>
        <dbReference type="ARBA" id="ARBA00022840"/>
    </source>
</evidence>
<comment type="similarity">
    <text evidence="4">Belongs to the etk/wzc family.</text>
</comment>
<organism evidence="21 22">
    <name type="scientific">Leptolyngbya cf. ectocarpi LEGE 11479</name>
    <dbReference type="NCBI Taxonomy" id="1828722"/>
    <lineage>
        <taxon>Bacteria</taxon>
        <taxon>Bacillati</taxon>
        <taxon>Cyanobacteriota</taxon>
        <taxon>Cyanophyceae</taxon>
        <taxon>Leptolyngbyales</taxon>
        <taxon>Leptolyngbyaceae</taxon>
        <taxon>Leptolyngbya group</taxon>
        <taxon>Leptolyngbya</taxon>
    </lineage>
</organism>
<evidence type="ECO:0000256" key="14">
    <source>
        <dbReference type="ARBA" id="ARBA00023136"/>
    </source>
</evidence>
<keyword evidence="11" id="KW-0418">Kinase</keyword>
<dbReference type="Gene3D" id="3.40.50.300">
    <property type="entry name" value="P-loop containing nucleotide triphosphate hydrolases"/>
    <property type="match status" value="1"/>
</dbReference>
<comment type="similarity">
    <text evidence="3">Belongs to the CpsD/CapB family.</text>
</comment>
<evidence type="ECO:0000256" key="9">
    <source>
        <dbReference type="ARBA" id="ARBA00022692"/>
    </source>
</evidence>
<evidence type="ECO:0000256" key="4">
    <source>
        <dbReference type="ARBA" id="ARBA00008883"/>
    </source>
</evidence>
<evidence type="ECO:0000256" key="6">
    <source>
        <dbReference type="ARBA" id="ARBA00022475"/>
    </source>
</evidence>
<evidence type="ECO:0000259" key="20">
    <source>
        <dbReference type="Pfam" id="PF13614"/>
    </source>
</evidence>
<dbReference type="InterPro" id="IPR050445">
    <property type="entry name" value="Bact_polysacc_biosynth/exp"/>
</dbReference>
<keyword evidence="9 18" id="KW-0812">Transmembrane</keyword>
<feature type="domain" description="AAA" evidence="20">
    <location>
        <begin position="523"/>
        <end position="671"/>
    </location>
</feature>
<keyword evidence="7" id="KW-0997">Cell inner membrane</keyword>
<keyword evidence="12" id="KW-0067">ATP-binding</keyword>
<dbReference type="NCBIfam" id="TIGR01007">
    <property type="entry name" value="eps_fam"/>
    <property type="match status" value="1"/>
</dbReference>
<dbReference type="EMBL" id="JADEXP010000077">
    <property type="protein sequence ID" value="MBE9067131.1"/>
    <property type="molecule type" value="Genomic_DNA"/>
</dbReference>
<dbReference type="InterPro" id="IPR005702">
    <property type="entry name" value="Wzc-like_C"/>
</dbReference>
<dbReference type="EC" id="2.7.10.2" evidence="5"/>
<dbReference type="InterPro" id="IPR025669">
    <property type="entry name" value="AAA_dom"/>
</dbReference>
<evidence type="ECO:0000256" key="8">
    <source>
        <dbReference type="ARBA" id="ARBA00022679"/>
    </source>
</evidence>
<evidence type="ECO:0000256" key="2">
    <source>
        <dbReference type="ARBA" id="ARBA00006683"/>
    </source>
</evidence>
<evidence type="ECO:0000256" key="15">
    <source>
        <dbReference type="ARBA" id="ARBA00023137"/>
    </source>
</evidence>
<gene>
    <name evidence="21" type="ORF">IQ260_10735</name>
</gene>
<evidence type="ECO:0000259" key="19">
    <source>
        <dbReference type="Pfam" id="PF02706"/>
    </source>
</evidence>
<name>A0A928X3K9_LEPEC</name>
<dbReference type="RefSeq" id="WP_193993101.1">
    <property type="nucleotide sequence ID" value="NZ_JADEXP010000077.1"/>
</dbReference>
<keyword evidence="13 18" id="KW-1133">Transmembrane helix</keyword>